<keyword evidence="12" id="KW-1185">Reference proteome</keyword>
<name>A0A2J5HLW5_9EURO</name>
<keyword evidence="6 8" id="KW-1133">Transmembrane helix</keyword>
<evidence type="ECO:0000256" key="7">
    <source>
        <dbReference type="ARBA" id="ARBA00023136"/>
    </source>
</evidence>
<evidence type="ECO:0000313" key="11">
    <source>
        <dbReference type="EMBL" id="PLN78024.1"/>
    </source>
</evidence>
<comment type="similarity">
    <text evidence="3 8">Belongs to the DDOST 48 kDa subunit family.</text>
</comment>
<evidence type="ECO:0000256" key="3">
    <source>
        <dbReference type="ARBA" id="ARBA00008743"/>
    </source>
</evidence>
<keyword evidence="8" id="KW-0732">Signal</keyword>
<dbReference type="PANTHER" id="PTHR10830:SF0">
    <property type="entry name" value="DOLICHYL-DIPHOSPHOOLIGOSACCHARIDE--PROTEIN GLYCOSYLTRANSFERASE 48 KDA SUBUNIT"/>
    <property type="match status" value="1"/>
</dbReference>
<proteinExistence type="inferred from homology"/>
<dbReference type="GO" id="GO:0016740">
    <property type="term" value="F:transferase activity"/>
    <property type="evidence" value="ECO:0007669"/>
    <property type="project" value="UniProtKB-KW"/>
</dbReference>
<dbReference type="Pfam" id="PF03345">
    <property type="entry name" value="OST48_N"/>
    <property type="match status" value="1"/>
</dbReference>
<dbReference type="InterPro" id="IPR055457">
    <property type="entry name" value="OST48_N"/>
</dbReference>
<dbReference type="InterPro" id="IPR055459">
    <property type="entry name" value="OST48_MD"/>
</dbReference>
<evidence type="ECO:0000313" key="12">
    <source>
        <dbReference type="Proteomes" id="UP000235023"/>
    </source>
</evidence>
<keyword evidence="7 8" id="KW-0472">Membrane</keyword>
<keyword evidence="4 8" id="KW-0812">Transmembrane</keyword>
<dbReference type="Proteomes" id="UP000235023">
    <property type="component" value="Unassembled WGS sequence"/>
</dbReference>
<dbReference type="GO" id="GO:0018279">
    <property type="term" value="P:protein N-linked glycosylation via asparagine"/>
    <property type="evidence" value="ECO:0007669"/>
    <property type="project" value="UniProtKB-UniRule"/>
</dbReference>
<evidence type="ECO:0000256" key="8">
    <source>
        <dbReference type="RuleBase" id="RU361142"/>
    </source>
</evidence>
<evidence type="ECO:0000256" key="4">
    <source>
        <dbReference type="ARBA" id="ARBA00022692"/>
    </source>
</evidence>
<comment type="subunit">
    <text evidence="8">Component of the oligosaccharyltransferase (OST) complex.</text>
</comment>
<feature type="signal peptide" evidence="8">
    <location>
        <begin position="1"/>
        <end position="18"/>
    </location>
</feature>
<organism evidence="11 12">
    <name type="scientific">Aspergillus taichungensis</name>
    <dbReference type="NCBI Taxonomy" id="482145"/>
    <lineage>
        <taxon>Eukaryota</taxon>
        <taxon>Fungi</taxon>
        <taxon>Dikarya</taxon>
        <taxon>Ascomycota</taxon>
        <taxon>Pezizomycotina</taxon>
        <taxon>Eurotiomycetes</taxon>
        <taxon>Eurotiomycetidae</taxon>
        <taxon>Eurotiales</taxon>
        <taxon>Aspergillaceae</taxon>
        <taxon>Aspergillus</taxon>
        <taxon>Aspergillus subgen. Circumdati</taxon>
    </lineage>
</organism>
<sequence>MRWCLSILLFCFLAVAHALSSSGNRLLVVLEDADDKGLYSTFWGDLEARGYDLDFQSPKSSDLSLFKYGEKAYDHLLILPPRSKGLGPALSPKNIVDFVNKDGNVLLGLSGKSTTPSAISSLLIELDFHMSSDRSSVIVDHFNYDTISAPEKHDVLIVPRPGQLRSDTKDFFGGEGVLAFPTASPHTLGDDNNLVAPIVRAPATAYSYNPKEDAGSVEEVAATGSQLAIVSAMQGRNSARFTLLGSVESLQDQWFSATVKTPGSGKKTPTANREFAQQLTAWTFKETGVLKVGKVEHSLATDVELKEPNPTMYRIKNEIVYSIELSEYDQDHFVPFEVPTNDALQLEFTMLSPFHRLNLEPSGRTANSTIYSTRFTVPDQHGIFSFRVNYKRPFFSNIEEKEEVTVRHFAHDEYPRSWKITGGWVWIAGLWSVIGGFLAFVVVWLYSAPKATVESKKTQ</sequence>
<comment type="subcellular location">
    <subcellularLocation>
        <location evidence="8">Endoplasmic reticulum membrane</location>
        <topology evidence="8">Single-pass type I membrane protein</topology>
    </subcellularLocation>
    <subcellularLocation>
        <location evidence="1">Membrane</location>
        <topology evidence="1">Single-pass type I membrane protein</topology>
    </subcellularLocation>
</comment>
<evidence type="ECO:0000259" key="9">
    <source>
        <dbReference type="Pfam" id="PF03345"/>
    </source>
</evidence>
<dbReference type="Pfam" id="PF23358">
    <property type="entry name" value="OST48_MD"/>
    <property type="match status" value="1"/>
</dbReference>
<dbReference type="GO" id="GO:0008250">
    <property type="term" value="C:oligosaccharyltransferase complex"/>
    <property type="evidence" value="ECO:0007669"/>
    <property type="project" value="TreeGrafter"/>
</dbReference>
<keyword evidence="5 8" id="KW-0256">Endoplasmic reticulum</keyword>
<gene>
    <name evidence="11" type="ORF">BDW42DRAFT_175669</name>
</gene>
<evidence type="ECO:0000256" key="6">
    <source>
        <dbReference type="ARBA" id="ARBA00022989"/>
    </source>
</evidence>
<dbReference type="EMBL" id="KZ559584">
    <property type="protein sequence ID" value="PLN78024.1"/>
    <property type="molecule type" value="Genomic_DNA"/>
</dbReference>
<evidence type="ECO:0000259" key="10">
    <source>
        <dbReference type="Pfam" id="PF23358"/>
    </source>
</evidence>
<dbReference type="UniPathway" id="UPA00378"/>
<feature type="domain" description="OST48 N-terminal" evidence="9">
    <location>
        <begin position="25"/>
        <end position="283"/>
    </location>
</feature>
<dbReference type="AlphaFoldDB" id="A0A2J5HLW5"/>
<accession>A0A2J5HLW5</accession>
<dbReference type="PANTHER" id="PTHR10830">
    <property type="entry name" value="DOLICHYL-DIPHOSPHOOLIGOSACCHARIDE--PROTEIN GLYCOSYLTRANSFERASE 48 KDA SUBUNIT"/>
    <property type="match status" value="1"/>
</dbReference>
<evidence type="ECO:0000256" key="5">
    <source>
        <dbReference type="ARBA" id="ARBA00022824"/>
    </source>
</evidence>
<reference evidence="12" key="1">
    <citation type="submission" date="2017-12" db="EMBL/GenBank/DDBJ databases">
        <authorList>
            <consortium name="DOE Joint Genome Institute"/>
            <person name="Mondo S.J."/>
            <person name="Kjaerbolling I."/>
            <person name="Vesth T.C."/>
            <person name="Frisvad J.C."/>
            <person name="Nybo J.L."/>
            <person name="Theobald S."/>
            <person name="Kuo A."/>
            <person name="Bowyer P."/>
            <person name="Matsuda Y."/>
            <person name="Lyhne E.K."/>
            <person name="Kogle M.E."/>
            <person name="Clum A."/>
            <person name="Lipzen A."/>
            <person name="Salamov A."/>
            <person name="Ngan C.Y."/>
            <person name="Daum C."/>
            <person name="Chiniquy J."/>
            <person name="Barry K."/>
            <person name="LaButti K."/>
            <person name="Haridas S."/>
            <person name="Simmons B.A."/>
            <person name="Magnuson J.K."/>
            <person name="Mortensen U.H."/>
            <person name="Larsen T.O."/>
            <person name="Grigoriev I.V."/>
            <person name="Baker S.E."/>
            <person name="Andersen M.R."/>
            <person name="Nordberg H.P."/>
            <person name="Cantor M.N."/>
            <person name="Hua S.X."/>
        </authorList>
    </citation>
    <scope>NUCLEOTIDE SEQUENCE [LARGE SCALE GENOMIC DNA]</scope>
    <source>
        <strain evidence="12">IBT 19404</strain>
    </source>
</reference>
<keyword evidence="11" id="KW-0808">Transferase</keyword>
<feature type="domain" description="OST48 middle" evidence="10">
    <location>
        <begin position="308"/>
        <end position="447"/>
    </location>
</feature>
<feature type="chain" id="PRO_5014209896" description="Dolichyl-diphosphooligosaccharide--protein glycosyltransferase subunit WBP1" evidence="8">
    <location>
        <begin position="19"/>
        <end position="459"/>
    </location>
</feature>
<comment type="function">
    <text evidence="8">Subunit of the oligosaccharyl transferase (OST) complex that catalyzes the initial transfer of a defined glycan (Glc(3)Man(9)GlcNAc(2) in eukaryotes) from the lipid carrier dolichol-pyrophosphate to an asparagine residue within an Asn-X-Ser/Thr consensus motif in nascent polypeptide chains, the first step in protein N-glycosylation. N-glycosylation occurs cotranslationally and the complex associates with the Sec61 complex at the channel-forming translocon complex that mediates protein translocation across the endoplasmic reticulum (ER).</text>
</comment>
<protein>
    <recommendedName>
        <fullName evidence="8">Dolichyl-diphosphooligosaccharide--protein glycosyltransferase subunit WBP1</fullName>
        <shortName evidence="8">Oligosaccharyl transferase subunit WBP1</shortName>
    </recommendedName>
</protein>
<dbReference type="OrthoDB" id="29105at2759"/>
<feature type="transmembrane region" description="Helical" evidence="8">
    <location>
        <begin position="424"/>
        <end position="447"/>
    </location>
</feature>
<comment type="pathway">
    <text evidence="2 8">Protein modification; protein glycosylation.</text>
</comment>
<evidence type="ECO:0000256" key="2">
    <source>
        <dbReference type="ARBA" id="ARBA00004922"/>
    </source>
</evidence>
<dbReference type="InterPro" id="IPR005013">
    <property type="entry name" value="DDOST_48_kDa_subunit"/>
</dbReference>
<evidence type="ECO:0000256" key="1">
    <source>
        <dbReference type="ARBA" id="ARBA00004479"/>
    </source>
</evidence>